<feature type="signal peptide" evidence="1">
    <location>
        <begin position="1"/>
        <end position="17"/>
    </location>
</feature>
<keyword evidence="1" id="KW-0732">Signal</keyword>
<evidence type="ECO:0000313" key="2">
    <source>
        <dbReference type="EMBL" id="KAF5850574.1"/>
    </source>
</evidence>
<protein>
    <recommendedName>
        <fullName evidence="4">AA1-like domain-containing protein</fullName>
    </recommendedName>
</protein>
<gene>
    <name evidence="2" type="ORF">GGP41_010224</name>
</gene>
<name>A0A8H6DWM2_COCSA</name>
<reference evidence="2" key="1">
    <citation type="submission" date="2019-11" db="EMBL/GenBank/DDBJ databases">
        <title>Bipolaris sorokiniana Genome sequencing.</title>
        <authorList>
            <person name="Wang H."/>
        </authorList>
    </citation>
    <scope>NUCLEOTIDE SEQUENCE</scope>
</reference>
<evidence type="ECO:0000313" key="3">
    <source>
        <dbReference type="Proteomes" id="UP000624244"/>
    </source>
</evidence>
<dbReference type="AlphaFoldDB" id="A0A8H6DWM2"/>
<dbReference type="Proteomes" id="UP000624244">
    <property type="component" value="Unassembled WGS sequence"/>
</dbReference>
<accession>A0A8H6DWM2</accession>
<feature type="chain" id="PRO_5034712693" description="AA1-like domain-containing protein" evidence="1">
    <location>
        <begin position="18"/>
        <end position="191"/>
    </location>
</feature>
<evidence type="ECO:0008006" key="4">
    <source>
        <dbReference type="Google" id="ProtNLM"/>
    </source>
</evidence>
<organism evidence="2 3">
    <name type="scientific">Cochliobolus sativus</name>
    <name type="common">Common root rot and spot blotch fungus</name>
    <name type="synonym">Bipolaris sorokiniana</name>
    <dbReference type="NCBI Taxonomy" id="45130"/>
    <lineage>
        <taxon>Eukaryota</taxon>
        <taxon>Fungi</taxon>
        <taxon>Dikarya</taxon>
        <taxon>Ascomycota</taxon>
        <taxon>Pezizomycotina</taxon>
        <taxon>Dothideomycetes</taxon>
        <taxon>Pleosporomycetidae</taxon>
        <taxon>Pleosporales</taxon>
        <taxon>Pleosporineae</taxon>
        <taxon>Pleosporaceae</taxon>
        <taxon>Bipolaris</taxon>
    </lineage>
</organism>
<evidence type="ECO:0000256" key="1">
    <source>
        <dbReference type="SAM" id="SignalP"/>
    </source>
</evidence>
<proteinExistence type="predicted"/>
<dbReference type="EMBL" id="WNKQ01000006">
    <property type="protein sequence ID" value="KAF5850574.1"/>
    <property type="molecule type" value="Genomic_DNA"/>
</dbReference>
<comment type="caution">
    <text evidence="2">The sequence shown here is derived from an EMBL/GenBank/DDBJ whole genome shotgun (WGS) entry which is preliminary data.</text>
</comment>
<sequence>MQFKSTLLLAFLSASSAFIIPEGTGDGVYEHHVNANGVDVHVKIGNATDFSATELSVYTKRVNSIRASRLQARDGAFCNQGPDKANMHHGVSTLRIHYEKLDTDAANADLDYQCSNYGPTKGRHNYYSVRGNTVAFFCNRAINSVQCTASRRAQTSSYITEKCGWYHAGWWDAGLTSYGYDTGRCFCSECV</sequence>